<accession>A0AAE0LGF9</accession>
<name>A0AAE0LGF9_9CHLO</name>
<dbReference type="Gene3D" id="2.115.10.20">
    <property type="entry name" value="Glycosyl hydrolase domain, family 43"/>
    <property type="match status" value="1"/>
</dbReference>
<dbReference type="AlphaFoldDB" id="A0AAE0LGF9"/>
<keyword evidence="2" id="KW-1185">Reference proteome</keyword>
<proteinExistence type="predicted"/>
<dbReference type="PANTHER" id="PTHR22925">
    <property type="entry name" value="GLYCOSYL HYDROLASE 43 FAMILY MEMBER"/>
    <property type="match status" value="1"/>
</dbReference>
<dbReference type="SUPFAM" id="SSF75005">
    <property type="entry name" value="Arabinanase/levansucrase/invertase"/>
    <property type="match status" value="1"/>
</dbReference>
<reference evidence="1 2" key="1">
    <citation type="journal article" date="2015" name="Genome Biol. Evol.">
        <title>Comparative Genomics of a Bacterivorous Green Alga Reveals Evolutionary Causalities and Consequences of Phago-Mixotrophic Mode of Nutrition.</title>
        <authorList>
            <person name="Burns J.A."/>
            <person name="Paasch A."/>
            <person name="Narechania A."/>
            <person name="Kim E."/>
        </authorList>
    </citation>
    <scope>NUCLEOTIDE SEQUENCE [LARGE SCALE GENOMIC DNA]</scope>
    <source>
        <strain evidence="1 2">PLY_AMNH</strain>
    </source>
</reference>
<organism evidence="1 2">
    <name type="scientific">Cymbomonas tetramitiformis</name>
    <dbReference type="NCBI Taxonomy" id="36881"/>
    <lineage>
        <taxon>Eukaryota</taxon>
        <taxon>Viridiplantae</taxon>
        <taxon>Chlorophyta</taxon>
        <taxon>Pyramimonadophyceae</taxon>
        <taxon>Pyramimonadales</taxon>
        <taxon>Pyramimonadaceae</taxon>
        <taxon>Cymbomonas</taxon>
    </lineage>
</organism>
<dbReference type="EMBL" id="LGRX02002385">
    <property type="protein sequence ID" value="KAK3284267.1"/>
    <property type="molecule type" value="Genomic_DNA"/>
</dbReference>
<dbReference type="PANTHER" id="PTHR22925:SF3">
    <property type="entry name" value="GLYCOSYL HYDROLASE FAMILY PROTEIN 43"/>
    <property type="match status" value="1"/>
</dbReference>
<evidence type="ECO:0008006" key="3">
    <source>
        <dbReference type="Google" id="ProtNLM"/>
    </source>
</evidence>
<protein>
    <recommendedName>
        <fullName evidence="3">Glycosyl hydrolase family 32 N-terminal domain-containing protein</fullName>
    </recommendedName>
</protein>
<evidence type="ECO:0000313" key="2">
    <source>
        <dbReference type="Proteomes" id="UP001190700"/>
    </source>
</evidence>
<sequence length="131" mass="14671">MHGDHAGRYPARVDAIGVSCYSSTDLLYWKYNGLALAADTGNPHADLHPSRVVERPKVIFNEMQQEYVMWMHIDVMDYKAARTGVAVSKTPEGPFRYLGSVRPDGQESRDMTVFKDPINSGVAWLIAGWRG</sequence>
<dbReference type="InterPro" id="IPR023296">
    <property type="entry name" value="Glyco_hydro_beta-prop_sf"/>
</dbReference>
<gene>
    <name evidence="1" type="ORF">CYMTET_8068</name>
</gene>
<comment type="caution">
    <text evidence="1">The sequence shown here is derived from an EMBL/GenBank/DDBJ whole genome shotgun (WGS) entry which is preliminary data.</text>
</comment>
<evidence type="ECO:0000313" key="1">
    <source>
        <dbReference type="EMBL" id="KAK3284267.1"/>
    </source>
</evidence>
<dbReference type="Proteomes" id="UP001190700">
    <property type="component" value="Unassembled WGS sequence"/>
</dbReference>